<dbReference type="Pfam" id="PF04754">
    <property type="entry name" value="Transposase_31"/>
    <property type="match status" value="1"/>
</dbReference>
<gene>
    <name evidence="2" type="ORF">B0H50_1044</name>
</gene>
<feature type="domain" description="Transposase (putative) YhgA-like" evidence="1">
    <location>
        <begin position="9"/>
        <end position="216"/>
    </location>
</feature>
<evidence type="ECO:0000259" key="1">
    <source>
        <dbReference type="Pfam" id="PF04754"/>
    </source>
</evidence>
<proteinExistence type="predicted"/>
<sequence length="249" mass="28517">MTNQKSHRSHDAFFRWLFADENHSRALLKLCAKQNPESAEFLNFFDLNSLERIPDSYSEVDETGEADLAFRVKNAKGLPGLIGMLLAHKSGSYKSVFAQISRYADMVMEVQNDMGMELYTKDNPYGLLPTWAFVFYNGKGSWDPMKILRERYSDYFLSSALPCQCSFIDMKMISDEDCTGCDDVATAMGLTAMKYAFDREKLLKALLQFKSRFQKLPPAEAKDLLKKISFYLKEFLDDKVIEELNGAFV</sequence>
<comment type="caution">
    <text evidence="2">The sequence shown here is derived from an EMBL/GenBank/DDBJ whole genome shotgun (WGS) entry which is preliminary data.</text>
</comment>
<name>A0ABX5LMC3_9BACT</name>
<reference evidence="2 3" key="1">
    <citation type="submission" date="2018-05" db="EMBL/GenBank/DDBJ databases">
        <title>Animal gut microbial communities from fecal samples from Wisconsin, USA.</title>
        <authorList>
            <person name="Neumann A."/>
        </authorList>
    </citation>
    <scope>NUCLEOTIDE SEQUENCE [LARGE SCALE GENOMIC DNA]</scope>
    <source>
        <strain evidence="2 3">UWS4</strain>
    </source>
</reference>
<dbReference type="InterPro" id="IPR006842">
    <property type="entry name" value="Transposase_31"/>
</dbReference>
<keyword evidence="3" id="KW-1185">Reference proteome</keyword>
<dbReference type="Proteomes" id="UP000245523">
    <property type="component" value="Unassembled WGS sequence"/>
</dbReference>
<dbReference type="RefSeq" id="WP_158256547.1">
    <property type="nucleotide sequence ID" value="NZ_JAXEIU010000025.1"/>
</dbReference>
<protein>
    <submittedName>
        <fullName evidence="2">YhgA-like transposase</fullName>
    </submittedName>
</protein>
<organism evidence="2 3">
    <name type="scientific">Hallerella porci</name>
    <dbReference type="NCBI Taxonomy" id="1945871"/>
    <lineage>
        <taxon>Bacteria</taxon>
        <taxon>Pseudomonadati</taxon>
        <taxon>Fibrobacterota</taxon>
        <taxon>Fibrobacteria</taxon>
        <taxon>Fibrobacterales</taxon>
        <taxon>Fibrobacteraceae</taxon>
        <taxon>Hallerella</taxon>
    </lineage>
</organism>
<evidence type="ECO:0000313" key="3">
    <source>
        <dbReference type="Proteomes" id="UP000245523"/>
    </source>
</evidence>
<dbReference type="EMBL" id="QGHD01000004">
    <property type="protein sequence ID" value="PWL03580.1"/>
    <property type="molecule type" value="Genomic_DNA"/>
</dbReference>
<accession>A0ABX5LMC3</accession>
<evidence type="ECO:0000313" key="2">
    <source>
        <dbReference type="EMBL" id="PWL03580.1"/>
    </source>
</evidence>